<name>A0ABW0P1W3_9HYPH</name>
<protein>
    <submittedName>
        <fullName evidence="7">Efflux RND transporter periplasmic adaptor subunit</fullName>
    </submittedName>
</protein>
<dbReference type="Gene3D" id="2.40.50.100">
    <property type="match status" value="1"/>
</dbReference>
<reference evidence="8" key="1">
    <citation type="journal article" date="2019" name="Int. J. Syst. Evol. Microbiol.">
        <title>The Global Catalogue of Microorganisms (GCM) 10K type strain sequencing project: providing services to taxonomists for standard genome sequencing and annotation.</title>
        <authorList>
            <consortium name="The Broad Institute Genomics Platform"/>
            <consortium name="The Broad Institute Genome Sequencing Center for Infectious Disease"/>
            <person name="Wu L."/>
            <person name="Ma J."/>
        </authorList>
    </citation>
    <scope>NUCLEOTIDE SEQUENCE [LARGE SCALE GENOMIC DNA]</scope>
    <source>
        <strain evidence="8">CCUG 43117</strain>
    </source>
</reference>
<dbReference type="SUPFAM" id="SSF111369">
    <property type="entry name" value="HlyD-like secretion proteins"/>
    <property type="match status" value="1"/>
</dbReference>
<evidence type="ECO:0000259" key="5">
    <source>
        <dbReference type="Pfam" id="PF25973"/>
    </source>
</evidence>
<feature type="domain" description="CusB-like beta-barrel" evidence="4">
    <location>
        <begin position="295"/>
        <end position="368"/>
    </location>
</feature>
<dbReference type="RefSeq" id="WP_377817130.1">
    <property type="nucleotide sequence ID" value="NZ_JBHSLU010000033.1"/>
</dbReference>
<evidence type="ECO:0000256" key="2">
    <source>
        <dbReference type="SAM" id="MobiDB-lite"/>
    </source>
</evidence>
<keyword evidence="8" id="KW-1185">Reference proteome</keyword>
<evidence type="ECO:0000256" key="1">
    <source>
        <dbReference type="ARBA" id="ARBA00022448"/>
    </source>
</evidence>
<keyword evidence="1" id="KW-0813">Transport</keyword>
<dbReference type="Gene3D" id="2.40.30.170">
    <property type="match status" value="1"/>
</dbReference>
<dbReference type="Pfam" id="PF25975">
    <property type="entry name" value="CzcB_C"/>
    <property type="match status" value="1"/>
</dbReference>
<sequence>MIKRLFVIVFVGVIGVAVGSLVPAVSQAVRAALNAVPLPPAISQAAHAVMQAGEGKRESDDHGHGSKKADAHGSGEKEGPEGAVVMTPERIATAGITVAPAAGGSLSRTLTVPAVIAMDADRVGRVAARVIGTVAELNKRLGDQVVKGETVAVLDSREVAEAKSELLASLVNQDLQSTLFEREQSLWDKKISAEQQYLKARSTFSEATLRVDLARQKLTALGVSDREVASVRREVKPFRQVSSSEGELPKSLGMQRYELHAPIAGRVVERRVDLGAPVGGEGQEKEVYVIADLSSVWVELAVSTADLAQVREGQLVLINAGADGPKSEARITFISPMLNQDTRSARVIATMDNKGLMWRPGSFATAQIIIEEIPVDIRLPRAALQTLKNEQIVFVRTKQGFEKRDVVLGKQDDSSVEVVFGVDPGEEVAVTNSFVLKAELGKAEAEHAH</sequence>
<dbReference type="Gene3D" id="2.40.420.20">
    <property type="match status" value="1"/>
</dbReference>
<dbReference type="PANTHER" id="PTHR30097:SF4">
    <property type="entry name" value="SLR6042 PROTEIN"/>
    <property type="match status" value="1"/>
</dbReference>
<dbReference type="EMBL" id="JBHSLU010000033">
    <property type="protein sequence ID" value="MFC5506067.1"/>
    <property type="molecule type" value="Genomic_DNA"/>
</dbReference>
<feature type="domain" description="CzcB-like C-terminal circularly permuted SH3-like" evidence="6">
    <location>
        <begin position="378"/>
        <end position="437"/>
    </location>
</feature>
<evidence type="ECO:0000313" key="7">
    <source>
        <dbReference type="EMBL" id="MFC5506067.1"/>
    </source>
</evidence>
<evidence type="ECO:0000259" key="4">
    <source>
        <dbReference type="Pfam" id="PF25954"/>
    </source>
</evidence>
<evidence type="ECO:0000259" key="6">
    <source>
        <dbReference type="Pfam" id="PF25975"/>
    </source>
</evidence>
<comment type="caution">
    <text evidence="7">The sequence shown here is derived from an EMBL/GenBank/DDBJ whole genome shotgun (WGS) entry which is preliminary data.</text>
</comment>
<dbReference type="PANTHER" id="PTHR30097">
    <property type="entry name" value="CATION EFFLUX SYSTEM PROTEIN CUSB"/>
    <property type="match status" value="1"/>
</dbReference>
<feature type="region of interest" description="Disordered" evidence="2">
    <location>
        <begin position="47"/>
        <end position="82"/>
    </location>
</feature>
<evidence type="ECO:0000313" key="8">
    <source>
        <dbReference type="Proteomes" id="UP001596060"/>
    </source>
</evidence>
<evidence type="ECO:0000259" key="3">
    <source>
        <dbReference type="Pfam" id="PF25893"/>
    </source>
</evidence>
<feature type="compositionally biased region" description="Basic and acidic residues" evidence="2">
    <location>
        <begin position="54"/>
        <end position="80"/>
    </location>
</feature>
<dbReference type="Pfam" id="PF25954">
    <property type="entry name" value="Beta-barrel_RND_2"/>
    <property type="match status" value="1"/>
</dbReference>
<dbReference type="InterPro" id="IPR058647">
    <property type="entry name" value="BSH_CzcB-like"/>
</dbReference>
<feature type="domain" description="CzcB-like alpha-helical hairpin" evidence="3">
    <location>
        <begin position="161"/>
        <end position="220"/>
    </location>
</feature>
<dbReference type="InterPro" id="IPR058649">
    <property type="entry name" value="CzcB_C"/>
</dbReference>
<dbReference type="InterPro" id="IPR051909">
    <property type="entry name" value="MFP_Cation_Efflux"/>
</dbReference>
<accession>A0ABW0P1W3</accession>
<dbReference type="InterPro" id="IPR058792">
    <property type="entry name" value="Beta-barrel_RND_2"/>
</dbReference>
<dbReference type="Pfam" id="PF25893">
    <property type="entry name" value="HH_CzcB"/>
    <property type="match status" value="1"/>
</dbReference>
<feature type="domain" description="CzcB-like barrel-sandwich hybrid" evidence="5">
    <location>
        <begin position="124"/>
        <end position="292"/>
    </location>
</feature>
<dbReference type="Proteomes" id="UP001596060">
    <property type="component" value="Unassembled WGS sequence"/>
</dbReference>
<gene>
    <name evidence="7" type="ORF">ACFPN9_12445</name>
</gene>
<dbReference type="Pfam" id="PF25973">
    <property type="entry name" value="BSH_CzcB"/>
    <property type="match status" value="1"/>
</dbReference>
<organism evidence="7 8">
    <name type="scientific">Bosea massiliensis</name>
    <dbReference type="NCBI Taxonomy" id="151419"/>
    <lineage>
        <taxon>Bacteria</taxon>
        <taxon>Pseudomonadati</taxon>
        <taxon>Pseudomonadota</taxon>
        <taxon>Alphaproteobacteria</taxon>
        <taxon>Hyphomicrobiales</taxon>
        <taxon>Boseaceae</taxon>
        <taxon>Bosea</taxon>
    </lineage>
</organism>
<proteinExistence type="predicted"/>
<dbReference type="InterPro" id="IPR058648">
    <property type="entry name" value="HH_CzcB-like"/>
</dbReference>